<dbReference type="Proteomes" id="UP000326553">
    <property type="component" value="Chromosome"/>
</dbReference>
<dbReference type="EMBL" id="CP023695">
    <property type="protein sequence ID" value="QEV22424.1"/>
    <property type="molecule type" value="Genomic_DNA"/>
</dbReference>
<keyword evidence="2" id="KW-0238">DNA-binding</keyword>
<evidence type="ECO:0000313" key="3">
    <source>
        <dbReference type="Proteomes" id="UP000326553"/>
    </source>
</evidence>
<dbReference type="KEGG" id="salw:CP975_19120"/>
<dbReference type="AlphaFoldDB" id="A0A5J6HUH0"/>
<protein>
    <submittedName>
        <fullName evidence="2">DNA-binding protein</fullName>
    </submittedName>
</protein>
<proteinExistence type="predicted"/>
<sequence>MPRLHVPEEVAAVLGCSAWWVKDRARRRLIPFTRVGRAYRFSDEHLAEIIRMHEERPAVKPQRLGVAAAPTRKPPARQRSEAAVPTVRLQARPPRRMAKSQYGTAA</sequence>
<keyword evidence="3" id="KW-1185">Reference proteome</keyword>
<name>A0A5J6HUH0_STRAD</name>
<dbReference type="GO" id="GO:0003677">
    <property type="term" value="F:DNA binding"/>
    <property type="evidence" value="ECO:0007669"/>
    <property type="project" value="UniProtKB-KW"/>
</dbReference>
<gene>
    <name evidence="2" type="ORF">CP975_19120</name>
</gene>
<feature type="region of interest" description="Disordered" evidence="1">
    <location>
        <begin position="61"/>
        <end position="106"/>
    </location>
</feature>
<evidence type="ECO:0000256" key="1">
    <source>
        <dbReference type="SAM" id="MobiDB-lite"/>
    </source>
</evidence>
<accession>A0A5J6HUH0</accession>
<dbReference type="OrthoDB" id="4949931at2"/>
<organism evidence="2 3">
    <name type="scientific">Streptomyces alboniger</name>
    <dbReference type="NCBI Taxonomy" id="132473"/>
    <lineage>
        <taxon>Bacteria</taxon>
        <taxon>Bacillati</taxon>
        <taxon>Actinomycetota</taxon>
        <taxon>Actinomycetes</taxon>
        <taxon>Kitasatosporales</taxon>
        <taxon>Streptomycetaceae</taxon>
        <taxon>Streptomyces</taxon>
        <taxon>Streptomyces aurantiacus group</taxon>
    </lineage>
</organism>
<reference evidence="2 3" key="1">
    <citation type="submission" date="2017-09" db="EMBL/GenBank/DDBJ databases">
        <authorList>
            <person name="Lee N."/>
            <person name="Cho B.-K."/>
        </authorList>
    </citation>
    <scope>NUCLEOTIDE SEQUENCE [LARGE SCALE GENOMIC DNA]</scope>
    <source>
        <strain evidence="2 3">ATCC 12461</strain>
    </source>
</reference>
<evidence type="ECO:0000313" key="2">
    <source>
        <dbReference type="EMBL" id="QEV22424.1"/>
    </source>
</evidence>